<dbReference type="EC" id="3.1.1.-" evidence="6"/>
<evidence type="ECO:0000313" key="9">
    <source>
        <dbReference type="EMBL" id="GJN24710.1"/>
    </source>
</evidence>
<dbReference type="PROSITE" id="PS51635">
    <property type="entry name" value="PNPLA"/>
    <property type="match status" value="1"/>
</dbReference>
<comment type="function">
    <text evidence="4">Possesses non-specific lipolytic acyl hydrolase (LAH) activity. Hydrolyzes phospholipids as well as galactolipids. May play a role in disease resistance.</text>
</comment>
<dbReference type="Proteomes" id="UP001054889">
    <property type="component" value="Unassembled WGS sequence"/>
</dbReference>
<gene>
    <name evidence="9" type="primary">gb12465</name>
    <name evidence="9" type="ORF">PR202_gb12465</name>
</gene>
<feature type="short sequence motif" description="GXSXG" evidence="5">
    <location>
        <begin position="123"/>
        <end position="127"/>
    </location>
</feature>
<dbReference type="GO" id="GO:0006952">
    <property type="term" value="P:defense response"/>
    <property type="evidence" value="ECO:0007669"/>
    <property type="project" value="UniProtKB-KW"/>
</dbReference>
<dbReference type="InterPro" id="IPR016035">
    <property type="entry name" value="Acyl_Trfase/lysoPLipase"/>
</dbReference>
<keyword evidence="3 5" id="KW-0443">Lipid metabolism</keyword>
<comment type="domain">
    <text evidence="6">The nitrogen atoms of the two glycine residues in the GGXR motif define the oxyanion hole, and stabilize the oxyanion that forms during the nucleophilic attack by the catalytic serine during substrate cleavage.</text>
</comment>
<evidence type="ECO:0000256" key="5">
    <source>
        <dbReference type="PROSITE-ProRule" id="PRU01161"/>
    </source>
</evidence>
<keyword evidence="5 6" id="KW-0442">Lipid degradation</keyword>
<feature type="short sequence motif" description="DGA/G" evidence="5">
    <location>
        <begin position="304"/>
        <end position="306"/>
    </location>
</feature>
<accession>A0AAV5EPY6</accession>
<dbReference type="GO" id="GO:0047372">
    <property type="term" value="F:monoacylglycerol lipase activity"/>
    <property type="evidence" value="ECO:0007669"/>
    <property type="project" value="TreeGrafter"/>
</dbReference>
<feature type="active site" description="Nucleophile" evidence="5">
    <location>
        <position position="125"/>
    </location>
</feature>
<feature type="region of interest" description="Disordered" evidence="7">
    <location>
        <begin position="49"/>
        <end position="71"/>
    </location>
</feature>
<evidence type="ECO:0000256" key="6">
    <source>
        <dbReference type="RuleBase" id="RU361262"/>
    </source>
</evidence>
<evidence type="ECO:0000256" key="7">
    <source>
        <dbReference type="SAM" id="MobiDB-lite"/>
    </source>
</evidence>
<dbReference type="Pfam" id="PF01734">
    <property type="entry name" value="Patatin"/>
    <property type="match status" value="1"/>
</dbReference>
<evidence type="ECO:0000313" key="10">
    <source>
        <dbReference type="Proteomes" id="UP001054889"/>
    </source>
</evidence>
<sequence>MGFSWGKTDMGRKGLFSLLVAGGAAACWQLSAGLWPGLLPIQRCQARVSDKTTSPKTNVDESPAQRGRLPPPKYGEHITVLSIDGGGIRGLIPLQALKSLEEKLRALDGPEARIADYFDVIAGTSTGGLIAAMLAAPEDKKKKSMAAARPKYTAKAIEDLYFKTGPDIFRLERGGVLLGWADYGLRPLMGAWYDLSTGMVWGPKFDGEALRGMIRKEMEGITLADAITRALLVPTFDVHNRSTILFDSCVPARDPGSRPACSCFSREVASKIPLADVCIATTAAPVYFPAHGFTHGGREYNLVDGGVVANNPTLDAIEFIYRQVESRCPKCNKHRNPDFHAGLGNPTDFDIGKLLVISLGTGYDKQTYTAKECAKWGVLGWLSKRGHGPLLDIFTNNSTSLTDYTTGFLFHLHGCQANYLRINPETTDLLGTNKGSRDDDATTSKENNMDETALDNATNNENNMDKKVVDMSLDNATTTNMDLLIKLGKEVLEKPVKRVGYNDMKWERKPVMDDNKTNEAKLHSWAVMLRDERDRRLQNQAKENASS</sequence>
<dbReference type="InterPro" id="IPR002641">
    <property type="entry name" value="PNPLA_dom"/>
</dbReference>
<dbReference type="PANTHER" id="PTHR32176:SF61">
    <property type="entry name" value="PATATIN"/>
    <property type="match status" value="1"/>
</dbReference>
<dbReference type="GO" id="GO:0016042">
    <property type="term" value="P:lipid catabolic process"/>
    <property type="evidence" value="ECO:0007669"/>
    <property type="project" value="UniProtKB-UniRule"/>
</dbReference>
<evidence type="ECO:0000259" key="8">
    <source>
        <dbReference type="PROSITE" id="PS51635"/>
    </source>
</evidence>
<evidence type="ECO:0000256" key="4">
    <source>
        <dbReference type="ARBA" id="ARBA00025642"/>
    </source>
</evidence>
<comment type="caution">
    <text evidence="9">The sequence shown here is derived from an EMBL/GenBank/DDBJ whole genome shotgun (WGS) entry which is preliminary data.</text>
</comment>
<dbReference type="AlphaFoldDB" id="A0AAV5EPY6"/>
<dbReference type="GO" id="GO:0004620">
    <property type="term" value="F:phospholipase activity"/>
    <property type="evidence" value="ECO:0007669"/>
    <property type="project" value="TreeGrafter"/>
</dbReference>
<keyword evidence="10" id="KW-1185">Reference proteome</keyword>
<name>A0AAV5EPY6_ELECO</name>
<reference evidence="9" key="1">
    <citation type="journal article" date="2018" name="DNA Res.">
        <title>Multiple hybrid de novo genome assembly of finger millet, an orphan allotetraploid crop.</title>
        <authorList>
            <person name="Hatakeyama M."/>
            <person name="Aluri S."/>
            <person name="Balachadran M.T."/>
            <person name="Sivarajan S.R."/>
            <person name="Patrignani A."/>
            <person name="Gruter S."/>
            <person name="Poveda L."/>
            <person name="Shimizu-Inatsugi R."/>
            <person name="Baeten J."/>
            <person name="Francoijs K.J."/>
            <person name="Nataraja K.N."/>
            <person name="Reddy Y.A.N."/>
            <person name="Phadnis S."/>
            <person name="Ravikumar R.L."/>
            <person name="Schlapbach R."/>
            <person name="Sreeman S.M."/>
            <person name="Shimizu K.K."/>
        </authorList>
    </citation>
    <scope>NUCLEOTIDE SEQUENCE</scope>
</reference>
<reference evidence="9" key="2">
    <citation type="submission" date="2021-12" db="EMBL/GenBank/DDBJ databases">
        <title>Resequencing data analysis of finger millet.</title>
        <authorList>
            <person name="Hatakeyama M."/>
            <person name="Aluri S."/>
            <person name="Balachadran M.T."/>
            <person name="Sivarajan S.R."/>
            <person name="Poveda L."/>
            <person name="Shimizu-Inatsugi R."/>
            <person name="Schlapbach R."/>
            <person name="Sreeman S.M."/>
            <person name="Shimizu K.K."/>
        </authorList>
    </citation>
    <scope>NUCLEOTIDE SEQUENCE</scope>
</reference>
<dbReference type="PROSITE" id="PS51257">
    <property type="entry name" value="PROKAR_LIPOPROTEIN"/>
    <property type="match status" value="1"/>
</dbReference>
<keyword evidence="2" id="KW-0611">Plant defense</keyword>
<protein>
    <recommendedName>
        <fullName evidence="6">Patatin</fullName>
        <ecNumber evidence="6">3.1.1.-</ecNumber>
    </recommendedName>
</protein>
<dbReference type="SUPFAM" id="SSF52151">
    <property type="entry name" value="FabD/lysophospholipase-like"/>
    <property type="match status" value="1"/>
</dbReference>
<dbReference type="PANTHER" id="PTHR32176">
    <property type="entry name" value="XYLOSE ISOMERASE"/>
    <property type="match status" value="1"/>
</dbReference>
<keyword evidence="5 6" id="KW-0378">Hydrolase</keyword>
<evidence type="ECO:0000256" key="2">
    <source>
        <dbReference type="ARBA" id="ARBA00022821"/>
    </source>
</evidence>
<organism evidence="9 10">
    <name type="scientific">Eleusine coracana subsp. coracana</name>
    <dbReference type="NCBI Taxonomy" id="191504"/>
    <lineage>
        <taxon>Eukaryota</taxon>
        <taxon>Viridiplantae</taxon>
        <taxon>Streptophyta</taxon>
        <taxon>Embryophyta</taxon>
        <taxon>Tracheophyta</taxon>
        <taxon>Spermatophyta</taxon>
        <taxon>Magnoliopsida</taxon>
        <taxon>Liliopsida</taxon>
        <taxon>Poales</taxon>
        <taxon>Poaceae</taxon>
        <taxon>PACMAD clade</taxon>
        <taxon>Chloridoideae</taxon>
        <taxon>Cynodonteae</taxon>
        <taxon>Eleusininae</taxon>
        <taxon>Eleusine</taxon>
    </lineage>
</organism>
<comment type="similarity">
    <text evidence="1 6">Belongs to the patatin family.</text>
</comment>
<feature type="domain" description="PNPLA" evidence="8">
    <location>
        <begin position="81"/>
        <end position="317"/>
    </location>
</feature>
<dbReference type="EMBL" id="BQKI01000077">
    <property type="protein sequence ID" value="GJN24710.1"/>
    <property type="molecule type" value="Genomic_DNA"/>
</dbReference>
<proteinExistence type="inferred from homology"/>
<feature type="region of interest" description="Disordered" evidence="7">
    <location>
        <begin position="427"/>
        <end position="464"/>
    </location>
</feature>
<comment type="function">
    <text evidence="6">Lipolytic acyl hydrolase (LAH).</text>
</comment>
<evidence type="ECO:0000256" key="3">
    <source>
        <dbReference type="ARBA" id="ARBA00023098"/>
    </source>
</evidence>
<dbReference type="Gene3D" id="3.40.1090.10">
    <property type="entry name" value="Cytosolic phospholipase A2 catalytic domain"/>
    <property type="match status" value="1"/>
</dbReference>
<feature type="short sequence motif" description="GXGXXG" evidence="5">
    <location>
        <begin position="85"/>
        <end position="90"/>
    </location>
</feature>
<evidence type="ECO:0000256" key="1">
    <source>
        <dbReference type="ARBA" id="ARBA00010240"/>
    </source>
</evidence>
<feature type="active site" description="Proton acceptor" evidence="5">
    <location>
        <position position="304"/>
    </location>
</feature>